<accession>B0DC32</accession>
<dbReference type="InterPro" id="IPR041320">
    <property type="entry name" value="CxC1"/>
</dbReference>
<dbReference type="HOGENOM" id="CLU_023187_0_0_1"/>
<protein>
    <submittedName>
        <fullName evidence="3">Predicted protein</fullName>
    </submittedName>
</protein>
<evidence type="ECO:0000313" key="3">
    <source>
        <dbReference type="EMBL" id="EDR07664.1"/>
    </source>
</evidence>
<gene>
    <name evidence="3" type="ORF">LACBIDRAFT_327546</name>
</gene>
<organism evidence="4">
    <name type="scientific">Laccaria bicolor (strain S238N-H82 / ATCC MYA-4686)</name>
    <name type="common">Bicoloured deceiver</name>
    <name type="synonym">Laccaria laccata var. bicolor</name>
    <dbReference type="NCBI Taxonomy" id="486041"/>
    <lineage>
        <taxon>Eukaryota</taxon>
        <taxon>Fungi</taxon>
        <taxon>Dikarya</taxon>
        <taxon>Basidiomycota</taxon>
        <taxon>Agaricomycotina</taxon>
        <taxon>Agaricomycetes</taxon>
        <taxon>Agaricomycetidae</taxon>
        <taxon>Agaricales</taxon>
        <taxon>Agaricineae</taxon>
        <taxon>Hydnangiaceae</taxon>
        <taxon>Laccaria</taxon>
    </lineage>
</organism>
<evidence type="ECO:0000256" key="1">
    <source>
        <dbReference type="SAM" id="MobiDB-lite"/>
    </source>
</evidence>
<keyword evidence="4" id="KW-1185">Reference proteome</keyword>
<feature type="region of interest" description="Disordered" evidence="1">
    <location>
        <begin position="58"/>
        <end position="79"/>
    </location>
</feature>
<dbReference type="GeneID" id="6077323"/>
<feature type="region of interest" description="Disordered" evidence="1">
    <location>
        <begin position="1"/>
        <end position="34"/>
    </location>
</feature>
<dbReference type="STRING" id="486041.B0DC32"/>
<feature type="compositionally biased region" description="Polar residues" evidence="1">
    <location>
        <begin position="309"/>
        <end position="319"/>
    </location>
</feature>
<reference evidence="3 4" key="1">
    <citation type="journal article" date="2008" name="Nature">
        <title>The genome of Laccaria bicolor provides insights into mycorrhizal symbiosis.</title>
        <authorList>
            <person name="Martin F."/>
            <person name="Aerts A."/>
            <person name="Ahren D."/>
            <person name="Brun A."/>
            <person name="Danchin E.G.J."/>
            <person name="Duchaussoy F."/>
            <person name="Gibon J."/>
            <person name="Kohler A."/>
            <person name="Lindquist E."/>
            <person name="Pereda V."/>
            <person name="Salamov A."/>
            <person name="Shapiro H.J."/>
            <person name="Wuyts J."/>
            <person name="Blaudez D."/>
            <person name="Buee M."/>
            <person name="Brokstein P."/>
            <person name="Canbaeck B."/>
            <person name="Cohen D."/>
            <person name="Courty P.E."/>
            <person name="Coutinho P.M."/>
            <person name="Delaruelle C."/>
            <person name="Detter J.C."/>
            <person name="Deveau A."/>
            <person name="DiFazio S."/>
            <person name="Duplessis S."/>
            <person name="Fraissinet-Tachet L."/>
            <person name="Lucic E."/>
            <person name="Frey-Klett P."/>
            <person name="Fourrey C."/>
            <person name="Feussner I."/>
            <person name="Gay G."/>
            <person name="Grimwood J."/>
            <person name="Hoegger P.J."/>
            <person name="Jain P."/>
            <person name="Kilaru S."/>
            <person name="Labbe J."/>
            <person name="Lin Y.C."/>
            <person name="Legue V."/>
            <person name="Le Tacon F."/>
            <person name="Marmeisse R."/>
            <person name="Melayah D."/>
            <person name="Montanini B."/>
            <person name="Muratet M."/>
            <person name="Nehls U."/>
            <person name="Niculita-Hirzel H."/>
            <person name="Oudot-Le Secq M.P."/>
            <person name="Peter M."/>
            <person name="Quesneville H."/>
            <person name="Rajashekar B."/>
            <person name="Reich M."/>
            <person name="Rouhier N."/>
            <person name="Schmutz J."/>
            <person name="Yin T."/>
            <person name="Chalot M."/>
            <person name="Henrissat B."/>
            <person name="Kuees U."/>
            <person name="Lucas S."/>
            <person name="Van de Peer Y."/>
            <person name="Podila G.K."/>
            <person name="Polle A."/>
            <person name="Pukkila P.J."/>
            <person name="Richardson P.M."/>
            <person name="Rouze P."/>
            <person name="Sanders I.R."/>
            <person name="Stajich J.E."/>
            <person name="Tunlid A."/>
            <person name="Tuskan G."/>
            <person name="Grigoriev I.V."/>
        </authorList>
    </citation>
    <scope>NUCLEOTIDE SEQUENCE [LARGE SCALE GENOMIC DNA]</scope>
    <source>
        <strain evidence="4">S238N-H82 / ATCC MYA-4686</strain>
    </source>
</reference>
<feature type="domain" description="CxC1-like cysteine cluster associated with KDZ transposases" evidence="2">
    <location>
        <begin position="171"/>
        <end position="237"/>
    </location>
</feature>
<dbReference type="PANTHER" id="PTHR33096:SF1">
    <property type="entry name" value="CXC1-LIKE CYSTEINE CLUSTER ASSOCIATED WITH KDZ TRANSPOSASES DOMAIN-CONTAINING PROTEIN"/>
    <property type="match status" value="1"/>
</dbReference>
<dbReference type="KEGG" id="lbc:LACBIDRAFT_327546"/>
<name>B0DC32_LACBS</name>
<feature type="region of interest" description="Disordered" evidence="1">
    <location>
        <begin position="288"/>
        <end position="321"/>
    </location>
</feature>
<dbReference type="PANTHER" id="PTHR33096">
    <property type="entry name" value="CXC2 DOMAIN-CONTAINING PROTEIN"/>
    <property type="match status" value="1"/>
</dbReference>
<dbReference type="InterPro" id="IPR040521">
    <property type="entry name" value="KDZ"/>
</dbReference>
<dbReference type="Proteomes" id="UP000001194">
    <property type="component" value="Unassembled WGS sequence"/>
</dbReference>
<dbReference type="Pfam" id="PF18802">
    <property type="entry name" value="CxC1"/>
    <property type="match status" value="1"/>
</dbReference>
<evidence type="ECO:0000259" key="2">
    <source>
        <dbReference type="Pfam" id="PF18802"/>
    </source>
</evidence>
<sequence>MAATSEQPYTGVLGKVFTSPSKRRAKKKTTTLAKHLGQDKKINDLRRKLEMLQNTRPDTTKQISQKDESMTEVEPIPPPVQGDDQFEAYGDVPIDTDLPSNLTPSCPMDLPRKARGVLPNNDSHKLFNRWKHVLPSLVNPLPSHISSTMGKKWEMPKEVRSQCGHPTSYFERVNVVSCQCQDLLQTFTLNGFFPTSPTQPRVGISIELLDFYQALFECSCDAVQSVASALQTHYERRGFHYRNTAREVVKDPFRRCIGHAVQWYDNMRGHVNDIVEQALRSADEMARNMKLSQSLSTPSPPSPSLRYRSGNTIPQSPSQRAGLVGSLSAQVGNARTECARILQQRCPACFSTTIYGRTGNQGADFVVSTDGNFSQRHMASAGDCPKFYEPSYFLPKEFVDNVGARIDAARPKRRRGPVLVPDEAVDQCESGHIAGKGTNTKQFDDGGVMALICRHDIPLFLVNIDTPGEQQKYPVALVEHLFTLIPDRATVAILYDVACVLERSLQKFDFLPDDILAQTTFGTTVLCMLTDITSHIHTSTTPPTVTRRILRRSSHNQHHTRKRLGCIAASEDVTRIGALVVAFTFRIVEVRCRGCMTEVAQEVRHVCLTAFNGIGWGRGHRVPPCIHAFALESQEILPDNTHPRFGGCSHLVVREVAAQAANLMEGVLNKGSYPYCSAECTIWCLRQWSDIVLPIFPLSVKQIETVETRDGILECAASPCMKAV</sequence>
<dbReference type="RefSeq" id="XP_001881453.1">
    <property type="nucleotide sequence ID" value="XM_001881418.1"/>
</dbReference>
<dbReference type="Pfam" id="PF18758">
    <property type="entry name" value="KDZ"/>
    <property type="match status" value="1"/>
</dbReference>
<dbReference type="InParanoid" id="B0DC32"/>
<evidence type="ECO:0000313" key="4">
    <source>
        <dbReference type="Proteomes" id="UP000001194"/>
    </source>
</evidence>
<dbReference type="OrthoDB" id="3253684at2759"/>
<proteinExistence type="predicted"/>
<dbReference type="AlphaFoldDB" id="B0DC32"/>
<dbReference type="EMBL" id="DS547103">
    <property type="protein sequence ID" value="EDR07664.1"/>
    <property type="molecule type" value="Genomic_DNA"/>
</dbReference>